<dbReference type="Gene3D" id="1.25.10.10">
    <property type="entry name" value="Leucine-rich Repeat Variant"/>
    <property type="match status" value="1"/>
</dbReference>
<proteinExistence type="predicted"/>
<protein>
    <recommendedName>
        <fullName evidence="3">Stalled ribosome sensor GCN1-like HEAT repeats region domain-containing protein</fullName>
    </recommendedName>
</protein>
<feature type="region of interest" description="Disordered" evidence="2">
    <location>
        <begin position="29"/>
        <end position="76"/>
    </location>
</feature>
<dbReference type="AlphaFoldDB" id="A0A059A3L2"/>
<feature type="compositionally biased region" description="Polar residues" evidence="2">
    <location>
        <begin position="108"/>
        <end position="127"/>
    </location>
</feature>
<dbReference type="EMBL" id="KK198763">
    <property type="protein sequence ID" value="KCW48271.1"/>
    <property type="molecule type" value="Genomic_DNA"/>
</dbReference>
<dbReference type="InParanoid" id="A0A059A3L2"/>
<dbReference type="Pfam" id="PF23271">
    <property type="entry name" value="HEAT_GCN1"/>
    <property type="match status" value="1"/>
</dbReference>
<evidence type="ECO:0000256" key="2">
    <source>
        <dbReference type="SAM" id="MobiDB-lite"/>
    </source>
</evidence>
<gene>
    <name evidence="4" type="ORF">EUGRSUZ_K02004</name>
</gene>
<feature type="compositionally biased region" description="Basic and acidic residues" evidence="2">
    <location>
        <begin position="516"/>
        <end position="527"/>
    </location>
</feature>
<keyword evidence="1" id="KW-0677">Repeat</keyword>
<dbReference type="PANTHER" id="PTHR48412">
    <property type="entry name" value="ARM REPEAT SUPERFAMILY PROTEIN"/>
    <property type="match status" value="1"/>
</dbReference>
<dbReference type="PANTHER" id="PTHR48412:SF1">
    <property type="entry name" value="ARM REPEAT SUPERFAMILY PROTEIN"/>
    <property type="match status" value="1"/>
</dbReference>
<feature type="region of interest" description="Disordered" evidence="2">
    <location>
        <begin position="97"/>
        <end position="135"/>
    </location>
</feature>
<feature type="compositionally biased region" description="Basic and acidic residues" evidence="2">
    <location>
        <begin position="403"/>
        <end position="417"/>
    </location>
</feature>
<evidence type="ECO:0000259" key="3">
    <source>
        <dbReference type="Pfam" id="PF23271"/>
    </source>
</evidence>
<dbReference type="STRING" id="71139.A0A059A3L2"/>
<feature type="region of interest" description="Disordered" evidence="2">
    <location>
        <begin position="397"/>
        <end position="535"/>
    </location>
</feature>
<accession>A0A059A3L2</accession>
<dbReference type="InterPro" id="IPR011989">
    <property type="entry name" value="ARM-like"/>
</dbReference>
<dbReference type="Gramene" id="KCW48271">
    <property type="protein sequence ID" value="KCW48271"/>
    <property type="gene ID" value="EUGRSUZ_K02004"/>
</dbReference>
<feature type="compositionally biased region" description="Low complexity" evidence="2">
    <location>
        <begin position="45"/>
        <end position="65"/>
    </location>
</feature>
<reference evidence="4" key="1">
    <citation type="submission" date="2013-07" db="EMBL/GenBank/DDBJ databases">
        <title>The genome of Eucalyptus grandis.</title>
        <authorList>
            <person name="Schmutz J."/>
            <person name="Hayes R."/>
            <person name="Myburg A."/>
            <person name="Tuskan G."/>
            <person name="Grattapaglia D."/>
            <person name="Rokhsar D.S."/>
        </authorList>
    </citation>
    <scope>NUCLEOTIDE SEQUENCE</scope>
    <source>
        <tissue evidence="4">Leaf extractions</tissue>
    </source>
</reference>
<feature type="compositionally biased region" description="Basic residues" evidence="2">
    <location>
        <begin position="29"/>
        <end position="43"/>
    </location>
</feature>
<feature type="compositionally biased region" description="Basic residues" evidence="2">
    <location>
        <begin position="470"/>
        <end position="479"/>
    </location>
</feature>
<organism evidence="4">
    <name type="scientific">Eucalyptus grandis</name>
    <name type="common">Flooded gum</name>
    <dbReference type="NCBI Taxonomy" id="71139"/>
    <lineage>
        <taxon>Eukaryota</taxon>
        <taxon>Viridiplantae</taxon>
        <taxon>Streptophyta</taxon>
        <taxon>Embryophyta</taxon>
        <taxon>Tracheophyta</taxon>
        <taxon>Spermatophyta</taxon>
        <taxon>Magnoliopsida</taxon>
        <taxon>eudicotyledons</taxon>
        <taxon>Gunneridae</taxon>
        <taxon>Pentapetalae</taxon>
        <taxon>rosids</taxon>
        <taxon>malvids</taxon>
        <taxon>Myrtales</taxon>
        <taxon>Myrtaceae</taxon>
        <taxon>Myrtoideae</taxon>
        <taxon>Eucalypteae</taxon>
        <taxon>Eucalyptus</taxon>
    </lineage>
</organism>
<dbReference type="InterPro" id="IPR016024">
    <property type="entry name" value="ARM-type_fold"/>
</dbReference>
<feature type="compositionally biased region" description="Basic residues" evidence="2">
    <location>
        <begin position="500"/>
        <end position="515"/>
    </location>
</feature>
<sequence length="535" mass="59370">MWKSRTRGGSRKITNSDSFILSRTNRRSIRAINSRRRGWKSTHKSASLSGSAATSASRASTGATSNRRVTSMRGTRGGWNRNILGDLLRAFAQNAYRRRGGRRHSNRGKPQSVTPKNTAGVSGQQETYQEKSLRGGEARVGEEVHPWFCSSQYSQLIDLLIGLRTPSDIATLRSRFACFHVLMVHALKINSVEEQQEGEEEEKEDSKAFFILNEIILVLKDAKEESRKEAYDVLINISSSLRSISPVSSVAPCQKLINMIVGYLSGSSPQITSGAVSALSVLVYEDTDICLSIPDLIPSVFSLLQSKAMEVIKAVLGFVKVVVSCLRNEDLQSLLSDIVDGVISWSSVSRHHFRSRHVTVILEIMTRKCGFAAVQLVTPEKYKGFLKTVVENRRNKTSNEGGIENKEASANQKDVRGRGYKRRLMNKDGSPHSGEYETSLSADGRSEGSKKDGDLAAGKFSKIQSNESGKKRKRTFHKLKSGEKRKMELKGSMSMETSMRNHKASRARNGHNAVRKKTEEISRKDEDTGFSCKAS</sequence>
<feature type="domain" description="Stalled ribosome sensor GCN1-like HEAT repeats region" evidence="3">
    <location>
        <begin position="211"/>
        <end position="350"/>
    </location>
</feature>
<name>A0A059A3L2_EUCGR</name>
<feature type="compositionally biased region" description="Basic and acidic residues" evidence="2">
    <location>
        <begin position="444"/>
        <end position="454"/>
    </location>
</feature>
<dbReference type="SUPFAM" id="SSF48371">
    <property type="entry name" value="ARM repeat"/>
    <property type="match status" value="1"/>
</dbReference>
<evidence type="ECO:0000256" key="1">
    <source>
        <dbReference type="ARBA" id="ARBA00022737"/>
    </source>
</evidence>
<dbReference type="InterPro" id="IPR057546">
    <property type="entry name" value="HEAT_GCN1"/>
</dbReference>
<feature type="compositionally biased region" description="Basic and acidic residues" evidence="2">
    <location>
        <begin position="480"/>
        <end position="489"/>
    </location>
</feature>
<evidence type="ECO:0000313" key="4">
    <source>
        <dbReference type="EMBL" id="KCW48271.1"/>
    </source>
</evidence>
<feature type="compositionally biased region" description="Basic residues" evidence="2">
    <location>
        <begin position="97"/>
        <end position="107"/>
    </location>
</feature>